<evidence type="ECO:0000313" key="1">
    <source>
        <dbReference type="EMBL" id="KAK1148952.1"/>
    </source>
</evidence>
<accession>A0ACC3BEQ5</accession>
<dbReference type="Proteomes" id="UP001177260">
    <property type="component" value="Unassembled WGS sequence"/>
</dbReference>
<proteinExistence type="predicted"/>
<gene>
    <name evidence="1" type="ORF">N8T08_007627</name>
</gene>
<name>A0ACC3BEQ5_9EURO</name>
<evidence type="ECO:0000313" key="2">
    <source>
        <dbReference type="Proteomes" id="UP001177260"/>
    </source>
</evidence>
<sequence>MPGIGLAGTSPASPGHLDRPLFKSHKSLPRKSDLAPKNDQGIHISTDQNVPPSKDAALATAPALPLTPPGVSQDETPTASDSELPRGASSSQSVNDIMTPSKPSHPPTPETTPPRLTPHRPGINPVGQTPTSSRAESFQTAYEIISDGETETPRRSSHSLRRSARQRTPSKNGPLEQPTEASTGGKDQRSEDFEMPAPSSRRKKRSGDRIPIALDPSEPTNPRHVNEAGADTHDSLEVPRTRVSRLRERVHDSPGPDVSPSMDQFREQIGWPSGERPADPVDSDDTRRHSGVSTSSTIEAMIIDSPRPTKRTLRHSEKRVSLRSASSPVTRSERSSLVSNPDSHRRLVHKIARITENDRRSIASDISASGSSTMGVPQQHYEVVPVVVIPDRRSSLKSSASTSRNPSKTSSSRRSSRRAPLTSSRPGSIDAPRTRKRTMSDSSGTTRRPSVDSRGRSLTRPVIPPRSSSLSAPTSQNNSRSTSLTSESLRNHTLAMDLEAQNKPVEPPVAPAPVKDARGPGVVPDVAPKTHSILIGVEDMSHLRPPSAPFTAISIPSSSPGPVEINEATTVLFFPHNNESLLLVNPRMQTGHHARLPRMAYRSSLGKPRTPEAQTPDKTDSVEMGSPLKNPRPPPKPPVHNSDNPSVPVDEVDPQAGEPQNTQDTHDYPQPVPRHGARRSWRVRPGSESFNSFTRSLSLKSAKNRKSGKEIDDKLQPFWRPRRFWEDSSETEGDSPRDEIPRAARSETDQVIKNSLGMPQPRVAFEGPPISRRSPDPKRRFDGTTARRSALVGSGVFTPEALYSQTSLHQRHFRSLSWWRLRFRFGSARDFRRRLRRQLQRRAEGKREARRERLKQSIGEAVFVDSSTQTRSMIQ</sequence>
<dbReference type="EMBL" id="JAOPJF010000005">
    <property type="protein sequence ID" value="KAK1148952.1"/>
    <property type="molecule type" value="Genomic_DNA"/>
</dbReference>
<keyword evidence="2" id="KW-1185">Reference proteome</keyword>
<comment type="caution">
    <text evidence="1">The sequence shown here is derived from an EMBL/GenBank/DDBJ whole genome shotgun (WGS) entry which is preliminary data.</text>
</comment>
<protein>
    <submittedName>
        <fullName evidence="1">Uncharacterized protein</fullName>
    </submittedName>
</protein>
<organism evidence="1 2">
    <name type="scientific">Aspergillus melleus</name>
    <dbReference type="NCBI Taxonomy" id="138277"/>
    <lineage>
        <taxon>Eukaryota</taxon>
        <taxon>Fungi</taxon>
        <taxon>Dikarya</taxon>
        <taxon>Ascomycota</taxon>
        <taxon>Pezizomycotina</taxon>
        <taxon>Eurotiomycetes</taxon>
        <taxon>Eurotiomycetidae</taxon>
        <taxon>Eurotiales</taxon>
        <taxon>Aspergillaceae</taxon>
        <taxon>Aspergillus</taxon>
        <taxon>Aspergillus subgen. Circumdati</taxon>
    </lineage>
</organism>
<reference evidence="1 2" key="1">
    <citation type="journal article" date="2023" name="ACS Omega">
        <title>Identification of the Neoaspergillic Acid Biosynthesis Gene Cluster by Establishing an In Vitro CRISPR-Ribonucleoprotein Genetic System in Aspergillus melleus.</title>
        <authorList>
            <person name="Yuan B."/>
            <person name="Grau M.F."/>
            <person name="Murata R.M."/>
            <person name="Torok T."/>
            <person name="Venkateswaran K."/>
            <person name="Stajich J.E."/>
            <person name="Wang C.C.C."/>
        </authorList>
    </citation>
    <scope>NUCLEOTIDE SEQUENCE [LARGE SCALE GENOMIC DNA]</scope>
    <source>
        <strain evidence="1 2">IMV 1140</strain>
    </source>
</reference>